<keyword evidence="2" id="KW-1185">Reference proteome</keyword>
<accession>A0ACC0WGE0</accession>
<evidence type="ECO:0000313" key="1">
    <source>
        <dbReference type="EMBL" id="KAI9917918.1"/>
    </source>
</evidence>
<comment type="caution">
    <text evidence="1">The sequence shown here is derived from an EMBL/GenBank/DDBJ whole genome shotgun (WGS) entry which is preliminary data.</text>
</comment>
<protein>
    <submittedName>
        <fullName evidence="1">Uncharacterized protein</fullName>
    </submittedName>
</protein>
<gene>
    <name evidence="1" type="ORF">PsorP6_013168</name>
</gene>
<dbReference type="Proteomes" id="UP001163321">
    <property type="component" value="Chromosome 13"/>
</dbReference>
<dbReference type="EMBL" id="CM047592">
    <property type="protein sequence ID" value="KAI9917918.1"/>
    <property type="molecule type" value="Genomic_DNA"/>
</dbReference>
<name>A0ACC0WGE0_9STRA</name>
<sequence length="200" mass="21679">MRMHTPVVLSTEHARSTLGPLSTDESRCVGLGRRSPFAALWPSPACVRGRRSLGETVSRSIDSHCAVWLSSLGSQEAARSIRHMDMTFLVPLFAAFLVPATRGLALEVLHLWLDARSIMRELLTPLRARRKARRSSSTAHKASPLSGSEAARLGFGLVVCSLLHVPLLGPFAWFLAFVAAGLAAPELVDLNSFDDRPNSG</sequence>
<organism evidence="1 2">
    <name type="scientific">Peronosclerospora sorghi</name>
    <dbReference type="NCBI Taxonomy" id="230839"/>
    <lineage>
        <taxon>Eukaryota</taxon>
        <taxon>Sar</taxon>
        <taxon>Stramenopiles</taxon>
        <taxon>Oomycota</taxon>
        <taxon>Peronosporomycetes</taxon>
        <taxon>Peronosporales</taxon>
        <taxon>Peronosporaceae</taxon>
        <taxon>Peronosclerospora</taxon>
    </lineage>
</organism>
<proteinExistence type="predicted"/>
<evidence type="ECO:0000313" key="2">
    <source>
        <dbReference type="Proteomes" id="UP001163321"/>
    </source>
</evidence>
<reference evidence="1 2" key="1">
    <citation type="journal article" date="2022" name="bioRxiv">
        <title>The genome of the oomycete Peronosclerospora sorghi, a cosmopolitan pathogen of maize and sorghum, is inflated with dispersed pseudogenes.</title>
        <authorList>
            <person name="Fletcher K."/>
            <person name="Martin F."/>
            <person name="Isakeit T."/>
            <person name="Cavanaugh K."/>
            <person name="Magill C."/>
            <person name="Michelmore R."/>
        </authorList>
    </citation>
    <scope>NUCLEOTIDE SEQUENCE [LARGE SCALE GENOMIC DNA]</scope>
    <source>
        <strain evidence="1">P6</strain>
    </source>
</reference>